<organism evidence="1">
    <name type="scientific">Aegilops tauschii</name>
    <name type="common">Tausch's goatgrass</name>
    <name type="synonym">Aegilops squarrosa</name>
    <dbReference type="NCBI Taxonomy" id="37682"/>
    <lineage>
        <taxon>Eukaryota</taxon>
        <taxon>Viridiplantae</taxon>
        <taxon>Streptophyta</taxon>
        <taxon>Embryophyta</taxon>
        <taxon>Tracheophyta</taxon>
        <taxon>Spermatophyta</taxon>
        <taxon>Magnoliopsida</taxon>
        <taxon>Liliopsida</taxon>
        <taxon>Poales</taxon>
        <taxon>Poaceae</taxon>
        <taxon>BOP clade</taxon>
        <taxon>Pooideae</taxon>
        <taxon>Triticodae</taxon>
        <taxon>Triticeae</taxon>
        <taxon>Triticinae</taxon>
        <taxon>Aegilops</taxon>
    </lineage>
</organism>
<sequence length="222" mass="24510">MVVACVLLFIAMFFLLLITGVIMGICYAFPPGPDEPDDPLSYSAAIDSVSGLDPTMDRGLSSLDLSFNLTIRVTSMSYQRSACVESGIYVEVAYRRVILATSPTIQQQLCVGPKEATEHRLVARGTGVRVAGALLDSLVADMRQDVLVFQVTLRRSEKYDDDVVVKSCGGRQVGAAVVDLETMCKTPYPHKNIIVTRTKFSWQEYIYSSSDDERSNNQDTIY</sequence>
<protein>
    <recommendedName>
        <fullName evidence="2">Late embryogenesis abundant protein LEA-2 subgroup domain-containing protein</fullName>
    </recommendedName>
</protein>
<dbReference type="AlphaFoldDB" id="R7WBU6"/>
<name>R7WBU6_AEGTA</name>
<dbReference type="PANTHER" id="PTHR33994:SF25">
    <property type="entry name" value="OS02G0619200 PROTEIN"/>
    <property type="match status" value="1"/>
</dbReference>
<accession>R7WBU6</accession>
<dbReference type="EnsemblPlants" id="EMT19293">
    <property type="protein sequence ID" value="EMT19293"/>
    <property type="gene ID" value="F775_02367"/>
</dbReference>
<evidence type="ECO:0008006" key="2">
    <source>
        <dbReference type="Google" id="ProtNLM"/>
    </source>
</evidence>
<evidence type="ECO:0000313" key="1">
    <source>
        <dbReference type="EnsemblPlants" id="EMT19293"/>
    </source>
</evidence>
<dbReference type="PANTHER" id="PTHR33994">
    <property type="entry name" value="OS04G0515000 PROTEIN"/>
    <property type="match status" value="1"/>
</dbReference>
<reference evidence="1" key="1">
    <citation type="submission" date="2015-06" db="UniProtKB">
        <authorList>
            <consortium name="EnsemblPlants"/>
        </authorList>
    </citation>
    <scope>IDENTIFICATION</scope>
</reference>
<proteinExistence type="predicted"/>